<evidence type="ECO:0000259" key="16">
    <source>
        <dbReference type="PROSITE" id="PS50885"/>
    </source>
</evidence>
<keyword evidence="5" id="KW-0597">Phosphoprotein</keyword>
<dbReference type="InterPro" id="IPR003660">
    <property type="entry name" value="HAMP_dom"/>
</dbReference>
<evidence type="ECO:0000256" key="13">
    <source>
        <dbReference type="ARBA" id="ARBA00023136"/>
    </source>
</evidence>
<comment type="catalytic activity">
    <reaction evidence="1">
        <text>ATP + protein L-histidine = ADP + protein N-phospho-L-histidine.</text>
        <dbReference type="EC" id="2.7.13.3"/>
    </reaction>
</comment>
<evidence type="ECO:0000259" key="15">
    <source>
        <dbReference type="PROSITE" id="PS50109"/>
    </source>
</evidence>
<accession>A0ABU0N1V5</accession>
<evidence type="ECO:0000313" key="18">
    <source>
        <dbReference type="Proteomes" id="UP001232584"/>
    </source>
</evidence>
<evidence type="ECO:0000256" key="12">
    <source>
        <dbReference type="ARBA" id="ARBA00023012"/>
    </source>
</evidence>
<evidence type="ECO:0000256" key="2">
    <source>
        <dbReference type="ARBA" id="ARBA00004651"/>
    </source>
</evidence>
<keyword evidence="12" id="KW-0902">Two-component regulatory system</keyword>
<keyword evidence="11 14" id="KW-1133">Transmembrane helix</keyword>
<dbReference type="Pfam" id="PF00512">
    <property type="entry name" value="HisKA"/>
    <property type="match status" value="1"/>
</dbReference>
<evidence type="ECO:0000256" key="9">
    <source>
        <dbReference type="ARBA" id="ARBA00022777"/>
    </source>
</evidence>
<reference evidence="17 18" key="1">
    <citation type="submission" date="2023-07" db="EMBL/GenBank/DDBJ databases">
        <title>Genomic Encyclopedia of Type Strains, Phase IV (KMG-IV): sequencing the most valuable type-strain genomes for metagenomic binning, comparative biology and taxonomic classification.</title>
        <authorList>
            <person name="Goeker M."/>
        </authorList>
    </citation>
    <scope>NUCLEOTIDE SEQUENCE [LARGE SCALE GENOMIC DNA]</scope>
    <source>
        <strain evidence="17 18">DSM 15049</strain>
    </source>
</reference>
<keyword evidence="13 14" id="KW-0472">Membrane</keyword>
<evidence type="ECO:0000256" key="3">
    <source>
        <dbReference type="ARBA" id="ARBA00012438"/>
    </source>
</evidence>
<feature type="transmembrane region" description="Helical" evidence="14">
    <location>
        <begin position="278"/>
        <end position="296"/>
    </location>
</feature>
<dbReference type="Pfam" id="PF02518">
    <property type="entry name" value="HATPase_c"/>
    <property type="match status" value="1"/>
</dbReference>
<dbReference type="Gene3D" id="1.10.287.130">
    <property type="match status" value="1"/>
</dbReference>
<evidence type="ECO:0000256" key="1">
    <source>
        <dbReference type="ARBA" id="ARBA00000085"/>
    </source>
</evidence>
<keyword evidence="18" id="KW-1185">Reference proteome</keyword>
<dbReference type="InterPro" id="IPR003594">
    <property type="entry name" value="HATPase_dom"/>
</dbReference>
<feature type="domain" description="Histidine kinase" evidence="15">
    <location>
        <begin position="463"/>
        <end position="661"/>
    </location>
</feature>
<evidence type="ECO:0000256" key="10">
    <source>
        <dbReference type="ARBA" id="ARBA00022840"/>
    </source>
</evidence>
<dbReference type="SUPFAM" id="SSF47384">
    <property type="entry name" value="Homodimeric domain of signal transducing histidine kinase"/>
    <property type="match status" value="1"/>
</dbReference>
<dbReference type="Gene3D" id="6.10.340.10">
    <property type="match status" value="1"/>
</dbReference>
<dbReference type="SMART" id="SM00388">
    <property type="entry name" value="HisKA"/>
    <property type="match status" value="1"/>
</dbReference>
<dbReference type="PROSITE" id="PS50885">
    <property type="entry name" value="HAMP"/>
    <property type="match status" value="1"/>
</dbReference>
<feature type="transmembrane region" description="Helical" evidence="14">
    <location>
        <begin position="216"/>
        <end position="233"/>
    </location>
</feature>
<dbReference type="PROSITE" id="PS50109">
    <property type="entry name" value="HIS_KIN"/>
    <property type="match status" value="1"/>
</dbReference>
<evidence type="ECO:0000313" key="17">
    <source>
        <dbReference type="EMBL" id="MDQ0556716.1"/>
    </source>
</evidence>
<keyword evidence="6" id="KW-0808">Transferase</keyword>
<protein>
    <recommendedName>
        <fullName evidence="3">histidine kinase</fullName>
        <ecNumber evidence="3">2.7.13.3</ecNumber>
    </recommendedName>
</protein>
<dbReference type="InterPro" id="IPR036097">
    <property type="entry name" value="HisK_dim/P_sf"/>
</dbReference>
<dbReference type="SMART" id="SM00387">
    <property type="entry name" value="HATPase_c"/>
    <property type="match status" value="1"/>
</dbReference>
<keyword evidence="4" id="KW-1003">Cell membrane</keyword>
<name>A0ABU0N1V5_9FIRM</name>
<dbReference type="SUPFAM" id="SSF55874">
    <property type="entry name" value="ATPase domain of HSP90 chaperone/DNA topoisomerase II/histidine kinase"/>
    <property type="match status" value="1"/>
</dbReference>
<feature type="domain" description="HAMP" evidence="16">
    <location>
        <begin position="402"/>
        <end position="448"/>
    </location>
</feature>
<feature type="transmembrane region" description="Helical" evidence="14">
    <location>
        <begin position="254"/>
        <end position="272"/>
    </location>
</feature>
<keyword evidence="8" id="KW-0547">Nucleotide-binding</keyword>
<comment type="caution">
    <text evidence="17">The sequence shown here is derived from an EMBL/GenBank/DDBJ whole genome shotgun (WGS) entry which is preliminary data.</text>
</comment>
<evidence type="ECO:0000256" key="5">
    <source>
        <dbReference type="ARBA" id="ARBA00022553"/>
    </source>
</evidence>
<dbReference type="EMBL" id="JAUSWG010000007">
    <property type="protein sequence ID" value="MDQ0556716.1"/>
    <property type="molecule type" value="Genomic_DNA"/>
</dbReference>
<comment type="subcellular location">
    <subcellularLocation>
        <location evidence="2">Cell membrane</location>
        <topology evidence="2">Multi-pass membrane protein</topology>
    </subcellularLocation>
</comment>
<dbReference type="GO" id="GO:0016301">
    <property type="term" value="F:kinase activity"/>
    <property type="evidence" value="ECO:0007669"/>
    <property type="project" value="UniProtKB-KW"/>
</dbReference>
<dbReference type="InterPro" id="IPR036890">
    <property type="entry name" value="HATPase_C_sf"/>
</dbReference>
<evidence type="ECO:0000256" key="4">
    <source>
        <dbReference type="ARBA" id="ARBA00022475"/>
    </source>
</evidence>
<dbReference type="Gene3D" id="3.30.565.10">
    <property type="entry name" value="Histidine kinase-like ATPase, C-terminal domain"/>
    <property type="match status" value="1"/>
</dbReference>
<feature type="transmembrane region" description="Helical" evidence="14">
    <location>
        <begin position="371"/>
        <end position="396"/>
    </location>
</feature>
<evidence type="ECO:0000256" key="7">
    <source>
        <dbReference type="ARBA" id="ARBA00022692"/>
    </source>
</evidence>
<keyword evidence="7 14" id="KW-0812">Transmembrane</keyword>
<evidence type="ECO:0000256" key="6">
    <source>
        <dbReference type="ARBA" id="ARBA00022679"/>
    </source>
</evidence>
<evidence type="ECO:0000256" key="11">
    <source>
        <dbReference type="ARBA" id="ARBA00022989"/>
    </source>
</evidence>
<organism evidence="17 18">
    <name type="scientific">Paraclostridium ghonii</name>
    <dbReference type="NCBI Taxonomy" id="29358"/>
    <lineage>
        <taxon>Bacteria</taxon>
        <taxon>Bacillati</taxon>
        <taxon>Bacillota</taxon>
        <taxon>Clostridia</taxon>
        <taxon>Peptostreptococcales</taxon>
        <taxon>Peptostreptococcaceae</taxon>
        <taxon>Paraclostridium</taxon>
    </lineage>
</organism>
<proteinExistence type="predicted"/>
<feature type="transmembrane region" description="Helical" evidence="14">
    <location>
        <begin position="337"/>
        <end position="359"/>
    </location>
</feature>
<dbReference type="PANTHER" id="PTHR45528">
    <property type="entry name" value="SENSOR HISTIDINE KINASE CPXA"/>
    <property type="match status" value="1"/>
</dbReference>
<dbReference type="CDD" id="cd00082">
    <property type="entry name" value="HisKA"/>
    <property type="match status" value="1"/>
</dbReference>
<dbReference type="EC" id="2.7.13.3" evidence="3"/>
<dbReference type="PANTHER" id="PTHR45528:SF1">
    <property type="entry name" value="SENSOR HISTIDINE KINASE CPXA"/>
    <property type="match status" value="1"/>
</dbReference>
<keyword evidence="10" id="KW-0067">ATP-binding</keyword>
<dbReference type="InterPro" id="IPR050398">
    <property type="entry name" value="HssS/ArlS-like"/>
</dbReference>
<keyword evidence="9 17" id="KW-0418">Kinase</keyword>
<dbReference type="RefSeq" id="WP_307506494.1">
    <property type="nucleotide sequence ID" value="NZ_BAAACE010000005.1"/>
</dbReference>
<dbReference type="InterPro" id="IPR003661">
    <property type="entry name" value="HisK_dim/P_dom"/>
</dbReference>
<dbReference type="Proteomes" id="UP001232584">
    <property type="component" value="Unassembled WGS sequence"/>
</dbReference>
<evidence type="ECO:0000256" key="14">
    <source>
        <dbReference type="SAM" id="Phobius"/>
    </source>
</evidence>
<dbReference type="InterPro" id="IPR005467">
    <property type="entry name" value="His_kinase_dom"/>
</dbReference>
<feature type="transmembrane region" description="Helical" evidence="14">
    <location>
        <begin position="308"/>
        <end position="325"/>
    </location>
</feature>
<gene>
    <name evidence="17" type="ORF">QOZ92_001832</name>
</gene>
<sequence length="677" mass="77823">MKKKQKKGLKFITLIILLASTAILGATLGELRFGDTYQHMRFSDIVDKSNKLYADNFFESNFFENYTLQMILSDMEVSTSKIQRYTEEEILGARNRLDELKDIKFFVENDSTGISYTNTNFGSNDEFRKYQKDYCNLEFAFKGDLVSYTKVIDNKQNAYKVSREKFNGVIQDNINISMSFPKEPINNSYVSGGNDFNTDYYGFEYYKNLSKNSTRILITSAIISFISLIAFIKNKENLINDKSSILKMHKKIPLEVYIFIFLILGFLAVSPLSLWGSAILKFIFLSFTYAWITSFVKLDSKIEVFKNSITYKCASFIISVIANTIRYWNKVHLIRKLVLFDILILMFTPCLPFLMMLLYNNRFYLSVFKHLDLFSIVIFILIVVSLILFIVTGYIINKLVYIDDIIKGTEKIKNGNISHKIKLKGDNGLTILAENINNLSDGLENAIGEKLKSERMKTELITNVSHDLKTPLTSIINYVDLIKKEKNIQPEYLNDYVDVLDKKSKRLKNLIDDLFEASKASSGNIDLNIEKLDLNQLLRQSIGENEEKLIQSNLSLKVNVPKEPVYINCDGKRMYRVFENLLINISKYSHENTRVYVDMILDEDTVCISMKNISAYELNFEASEIIERFKRGDLARNTEGSGLGLAIARDLVHLQGGNLDVLIDGDLFKVELSFNTI</sequence>
<evidence type="ECO:0000256" key="8">
    <source>
        <dbReference type="ARBA" id="ARBA00022741"/>
    </source>
</evidence>